<dbReference type="STRING" id="1569628.A0A316UZN5"/>
<feature type="domain" description="ATPase of the ABC class C-terminal" evidence="2">
    <location>
        <begin position="221"/>
        <end position="494"/>
    </location>
</feature>
<dbReference type="InterPro" id="IPR019195">
    <property type="entry name" value="ABC_ATPase_put"/>
</dbReference>
<accession>A0A316UZN5</accession>
<dbReference type="Pfam" id="PF09818">
    <property type="entry name" value="ABC_ATPase"/>
    <property type="match status" value="1"/>
</dbReference>
<keyword evidence="5" id="KW-1185">Reference proteome</keyword>
<feature type="compositionally biased region" description="Basic and acidic residues" evidence="1">
    <location>
        <begin position="31"/>
        <end position="41"/>
    </location>
</feature>
<dbReference type="PANTHER" id="PTHR38149:SF1">
    <property type="entry name" value="ATPASE"/>
    <property type="match status" value="1"/>
</dbReference>
<organism evidence="4 5">
    <name type="scientific">Jaminaea rosea</name>
    <dbReference type="NCBI Taxonomy" id="1569628"/>
    <lineage>
        <taxon>Eukaryota</taxon>
        <taxon>Fungi</taxon>
        <taxon>Dikarya</taxon>
        <taxon>Basidiomycota</taxon>
        <taxon>Ustilaginomycotina</taxon>
        <taxon>Exobasidiomycetes</taxon>
        <taxon>Microstromatales</taxon>
        <taxon>Microstromatales incertae sedis</taxon>
        <taxon>Jaminaea</taxon>
    </lineage>
</organism>
<evidence type="ECO:0000313" key="5">
    <source>
        <dbReference type="Proteomes" id="UP000245884"/>
    </source>
</evidence>
<sequence length="603" mass="63501">MAYRGRGRGGGGRGRGRGGGYGGVNFSQDSSTKRPRMEDSARTSTSLAQSLTTLQGAPYPAYKDLLGSWGFSDPAFTLFIDHVQADPYAPPSKVRVRVPHSAAGFDASLYSNKIRKTALADFLHRCLWKECNAKGYDAVKGAGGGWAGSKGGDVQIDAPTAQVLERTALIVTDEFIEARIGCALPAKGRSIQGHEASALLCQRVPQLARTALYAAALETGAVRKHVECVEDQDALRAALPKHELVAFVRNGAVLPRASGASSKPLTGPDVIPFQSPLSLAVTINTPNSGPITGLGIPARSLVVVIGAGFHGKSTLLESVRLGCYDYQPGDGREFVSAVADVTSIQSEDGRQISAVDVSHFIHDLPGRSAGSTRCFSTTNASGSTSCSAATLESLEVGSKLLCIDEDTTASNWLSCAAAMSELVGRETIRPLEDRAKPLVMSCGATLLLACGSNLGFLGRADVVVKMDNFRCYDVTKEAREVGTRASEGSDVKSTGAFKAAVPRAWEVAALREKVAGKVMARGTHAIRLGGGGRGKSEDDEDQVEVRALPQVICESQTRGIIAALKYLASQQGEGGSERDTSIASTVVALEGAMDRRLDEVMQP</sequence>
<dbReference type="Proteomes" id="UP000245884">
    <property type="component" value="Unassembled WGS sequence"/>
</dbReference>
<dbReference type="InterPro" id="IPR046833">
    <property type="entry name" value="ABC_N"/>
</dbReference>
<dbReference type="PANTHER" id="PTHR38149">
    <property type="entry name" value="ATPASE"/>
    <property type="match status" value="1"/>
</dbReference>
<evidence type="ECO:0000313" key="4">
    <source>
        <dbReference type="EMBL" id="PWN28635.1"/>
    </source>
</evidence>
<evidence type="ECO:0000259" key="2">
    <source>
        <dbReference type="Pfam" id="PF09818"/>
    </source>
</evidence>
<name>A0A316UZN5_9BASI</name>
<dbReference type="OrthoDB" id="189459at2759"/>
<dbReference type="EMBL" id="KZ819665">
    <property type="protein sequence ID" value="PWN28635.1"/>
    <property type="molecule type" value="Genomic_DNA"/>
</dbReference>
<feature type="non-terminal residue" evidence="4">
    <location>
        <position position="603"/>
    </location>
</feature>
<proteinExistence type="predicted"/>
<gene>
    <name evidence="4" type="ORF">BDZ90DRAFT_231611</name>
</gene>
<reference evidence="4 5" key="1">
    <citation type="journal article" date="2018" name="Mol. Biol. Evol.">
        <title>Broad Genomic Sampling Reveals a Smut Pathogenic Ancestry of the Fungal Clade Ustilaginomycotina.</title>
        <authorList>
            <person name="Kijpornyongpan T."/>
            <person name="Mondo S.J."/>
            <person name="Barry K."/>
            <person name="Sandor L."/>
            <person name="Lee J."/>
            <person name="Lipzen A."/>
            <person name="Pangilinan J."/>
            <person name="LaButti K."/>
            <person name="Hainaut M."/>
            <person name="Henrissat B."/>
            <person name="Grigoriev I.V."/>
            <person name="Spatafora J.W."/>
            <person name="Aime M.C."/>
        </authorList>
    </citation>
    <scope>NUCLEOTIDE SEQUENCE [LARGE SCALE GENOMIC DNA]</scope>
    <source>
        <strain evidence="4 5">MCA 5214</strain>
    </source>
</reference>
<feature type="domain" description="ATPase of the ABC class N-terminal" evidence="3">
    <location>
        <begin position="46"/>
        <end position="213"/>
    </location>
</feature>
<protein>
    <submittedName>
        <fullName evidence="4">Uncharacterized protein</fullName>
    </submittedName>
</protein>
<evidence type="ECO:0000259" key="3">
    <source>
        <dbReference type="Pfam" id="PF20446"/>
    </source>
</evidence>
<feature type="region of interest" description="Disordered" evidence="1">
    <location>
        <begin position="1"/>
        <end position="45"/>
    </location>
</feature>
<evidence type="ECO:0000256" key="1">
    <source>
        <dbReference type="SAM" id="MobiDB-lite"/>
    </source>
</evidence>
<dbReference type="InterPro" id="IPR046834">
    <property type="entry name" value="ABC_ATPase_C"/>
</dbReference>
<dbReference type="RefSeq" id="XP_025363247.1">
    <property type="nucleotide sequence ID" value="XM_025505929.1"/>
</dbReference>
<feature type="compositionally biased region" description="Gly residues" evidence="1">
    <location>
        <begin position="8"/>
        <end position="23"/>
    </location>
</feature>
<dbReference type="GeneID" id="37027752"/>
<dbReference type="Pfam" id="PF20446">
    <property type="entry name" value="ABC_N"/>
    <property type="match status" value="1"/>
</dbReference>
<dbReference type="AlphaFoldDB" id="A0A316UZN5"/>